<accession>A0A077RUB3</accession>
<dbReference type="HOGENOM" id="CLU_1301640_0_0_1"/>
<protein>
    <submittedName>
        <fullName evidence="2">Uncharacterized protein</fullName>
    </submittedName>
</protein>
<feature type="compositionally biased region" description="Basic residues" evidence="1">
    <location>
        <begin position="58"/>
        <end position="71"/>
    </location>
</feature>
<sequence>MLVREEVGEKERRRGAHRARLRCWLVRRSRWTERKQGVVRRPARAGAASGGRREQERGRRRRTRARSRRGRGSGAGGGGLDRSRGRRRRDFFPDGNLATRGNRGEAYWWAPERTGPNRFVVVDRRTVLCIKRSAALTLAPEHHESSRRREEERRRQGRRCRSTTSRVGKTCLLVPFLHKEFHPVLDFNIDIECGDKMITIDNKPAKLHPDPP</sequence>
<dbReference type="EMBL" id="HG670306">
    <property type="protein sequence ID" value="CDM84243.1"/>
    <property type="molecule type" value="Genomic_DNA"/>
</dbReference>
<organism evidence="2">
    <name type="scientific">Triticum aestivum</name>
    <name type="common">Wheat</name>
    <dbReference type="NCBI Taxonomy" id="4565"/>
    <lineage>
        <taxon>Eukaryota</taxon>
        <taxon>Viridiplantae</taxon>
        <taxon>Streptophyta</taxon>
        <taxon>Embryophyta</taxon>
        <taxon>Tracheophyta</taxon>
        <taxon>Spermatophyta</taxon>
        <taxon>Magnoliopsida</taxon>
        <taxon>Liliopsida</taxon>
        <taxon>Poales</taxon>
        <taxon>Poaceae</taxon>
        <taxon>BOP clade</taxon>
        <taxon>Pooideae</taxon>
        <taxon>Triticodae</taxon>
        <taxon>Triticeae</taxon>
        <taxon>Triticinae</taxon>
        <taxon>Triticum</taxon>
    </lineage>
</organism>
<name>A0A077RUB3_WHEAT</name>
<feature type="compositionally biased region" description="Basic and acidic residues" evidence="1">
    <location>
        <begin position="140"/>
        <end position="154"/>
    </location>
</feature>
<reference evidence="2" key="1">
    <citation type="journal article" date="2014" name="Science">
        <title>Structural and functional partitioning of bread wheat chromosome 3B.</title>
        <authorList>
            <person name="Choulet F."/>
            <person name="Alberti A."/>
            <person name="Theil S."/>
            <person name="Glover N."/>
            <person name="Barbe V."/>
            <person name="Daron J."/>
            <person name="Pingault L."/>
            <person name="Sourdille P."/>
            <person name="Couloux A."/>
            <person name="Paux E."/>
            <person name="Leroy P."/>
            <person name="Mangenot S."/>
            <person name="Guilhot N."/>
            <person name="Le Gouis J."/>
            <person name="Balfourier F."/>
            <person name="Alaux M."/>
            <person name="Jamilloux V."/>
            <person name="Poulain J."/>
            <person name="Durand C."/>
            <person name="Bellec A."/>
            <person name="Gaspin C."/>
            <person name="Safar J."/>
            <person name="Dolezel J."/>
            <person name="Rogers J."/>
            <person name="Vandepoele K."/>
            <person name="Aury J.M."/>
            <person name="Mayer K."/>
            <person name="Berges H."/>
            <person name="Quesneville H."/>
            <person name="Wincker P."/>
            <person name="Feuillet C."/>
        </authorList>
    </citation>
    <scope>NUCLEOTIDE SEQUENCE</scope>
</reference>
<proteinExistence type="predicted"/>
<dbReference type="AlphaFoldDB" id="A0A077RUB3"/>
<gene>
    <name evidence="2" type="ORF">TRAES_3BF003300090CFD_c1</name>
</gene>
<feature type="region of interest" description="Disordered" evidence="1">
    <location>
        <begin position="35"/>
        <end position="97"/>
    </location>
</feature>
<evidence type="ECO:0000313" key="2">
    <source>
        <dbReference type="EMBL" id="CDM84243.1"/>
    </source>
</evidence>
<feature type="region of interest" description="Disordered" evidence="1">
    <location>
        <begin position="138"/>
        <end position="161"/>
    </location>
</feature>
<evidence type="ECO:0000256" key="1">
    <source>
        <dbReference type="SAM" id="MobiDB-lite"/>
    </source>
</evidence>